<dbReference type="GeneID" id="34561488"/>
<name>A0A1G4B4V2_9PEZI</name>
<evidence type="ECO:0000313" key="2">
    <source>
        <dbReference type="Proteomes" id="UP000176998"/>
    </source>
</evidence>
<reference evidence="1 2" key="1">
    <citation type="submission" date="2016-09" db="EMBL/GenBank/DDBJ databases">
        <authorList>
            <person name="Capua I."/>
            <person name="De Benedictis P."/>
            <person name="Joannis T."/>
            <person name="Lombin L.H."/>
            <person name="Cattoli G."/>
        </authorList>
    </citation>
    <scope>NUCLEOTIDE SEQUENCE [LARGE SCALE GENOMIC DNA]</scope>
    <source>
        <strain evidence="1 2">IMI 309357</strain>
    </source>
</reference>
<dbReference type="OrthoDB" id="10315117at2759"/>
<protein>
    <submittedName>
        <fullName evidence="1">Uncharacterized protein</fullName>
    </submittedName>
</protein>
<sequence>MYNRPKVFRFEPSSSCIFSGLGLKDLRSTSPLVFESCTLEDDGQ</sequence>
<comment type="caution">
    <text evidence="1">The sequence shown here is derived from an EMBL/GenBank/DDBJ whole genome shotgun (WGS) entry which is preliminary data.</text>
</comment>
<gene>
    <name evidence="1" type="ORF">CORC01_08347</name>
</gene>
<dbReference type="RefSeq" id="XP_022473582.1">
    <property type="nucleotide sequence ID" value="XM_022619978.1"/>
</dbReference>
<accession>A0A1G4B4V2</accession>
<dbReference type="AlphaFoldDB" id="A0A1G4B4V2"/>
<proteinExistence type="predicted"/>
<dbReference type="Proteomes" id="UP000176998">
    <property type="component" value="Unassembled WGS sequence"/>
</dbReference>
<evidence type="ECO:0000313" key="1">
    <source>
        <dbReference type="EMBL" id="OHE96424.1"/>
    </source>
</evidence>
<organism evidence="1 2">
    <name type="scientific">Colletotrichum orchidophilum</name>
    <dbReference type="NCBI Taxonomy" id="1209926"/>
    <lineage>
        <taxon>Eukaryota</taxon>
        <taxon>Fungi</taxon>
        <taxon>Dikarya</taxon>
        <taxon>Ascomycota</taxon>
        <taxon>Pezizomycotina</taxon>
        <taxon>Sordariomycetes</taxon>
        <taxon>Hypocreomycetidae</taxon>
        <taxon>Glomerellales</taxon>
        <taxon>Glomerellaceae</taxon>
        <taxon>Colletotrichum</taxon>
    </lineage>
</organism>
<keyword evidence="2" id="KW-1185">Reference proteome</keyword>
<dbReference type="EMBL" id="MJBS01000070">
    <property type="protein sequence ID" value="OHE96424.1"/>
    <property type="molecule type" value="Genomic_DNA"/>
</dbReference>